<feature type="compositionally biased region" description="Pro residues" evidence="1">
    <location>
        <begin position="165"/>
        <end position="202"/>
    </location>
</feature>
<evidence type="ECO:0000313" key="3">
    <source>
        <dbReference type="EMBL" id="ROT67479.1"/>
    </source>
</evidence>
<proteinExistence type="predicted"/>
<feature type="region of interest" description="Disordered" evidence="1">
    <location>
        <begin position="28"/>
        <end position="58"/>
    </location>
</feature>
<feature type="chain" id="PRO_5019302740" evidence="2">
    <location>
        <begin position="16"/>
        <end position="231"/>
    </location>
</feature>
<accession>A0A423STG7</accession>
<reference evidence="3 4" key="2">
    <citation type="submission" date="2019-01" db="EMBL/GenBank/DDBJ databases">
        <title>The decoding of complex shrimp genome reveals the adaptation for benthos swimmer, frequently molting mechanism and breeding impact on genome.</title>
        <authorList>
            <person name="Sun Y."/>
            <person name="Gao Y."/>
            <person name="Yu Y."/>
        </authorList>
    </citation>
    <scope>NUCLEOTIDE SEQUENCE [LARGE SCALE GENOMIC DNA]</scope>
    <source>
        <tissue evidence="3">Muscle</tissue>
    </source>
</reference>
<dbReference type="Proteomes" id="UP000283509">
    <property type="component" value="Unassembled WGS sequence"/>
</dbReference>
<dbReference type="AlphaFoldDB" id="A0A423STG7"/>
<keyword evidence="2" id="KW-0732">Signal</keyword>
<feature type="compositionally biased region" description="Low complexity" evidence="1">
    <location>
        <begin position="203"/>
        <end position="219"/>
    </location>
</feature>
<feature type="compositionally biased region" description="Polar residues" evidence="1">
    <location>
        <begin position="28"/>
        <end position="47"/>
    </location>
</feature>
<feature type="region of interest" description="Disordered" evidence="1">
    <location>
        <begin position="152"/>
        <end position="231"/>
    </location>
</feature>
<keyword evidence="4" id="KW-1185">Reference proteome</keyword>
<feature type="compositionally biased region" description="Polar residues" evidence="1">
    <location>
        <begin position="220"/>
        <end position="231"/>
    </location>
</feature>
<feature type="compositionally biased region" description="Low complexity" evidence="1">
    <location>
        <begin position="48"/>
        <end position="58"/>
    </location>
</feature>
<sequence>MRIFVFAAVVSVCLADKLPSHFGYASPQPSSAFSHRSRPASRSSQGYSAPVPSRSSRPSNSYGFPHSFSLQSVPLNLSLPFITSIYTPFLSSIVPLPTFIHPKSLPFPLPYTSRPTPSAPLIVSCFPSPFSTFLIIDHPSFCPLPPHPYTPTPHHHTAPDTHPSPLYPPLPAPPPPPPPKHQPPHNKPPTLPPPIPQPPQNPPTYSTPLTHPTHLTTKPANSSPQRMHTYS</sequence>
<evidence type="ECO:0000313" key="4">
    <source>
        <dbReference type="Proteomes" id="UP000283509"/>
    </source>
</evidence>
<evidence type="ECO:0000256" key="2">
    <source>
        <dbReference type="SAM" id="SignalP"/>
    </source>
</evidence>
<dbReference type="EMBL" id="QCYY01002807">
    <property type="protein sequence ID" value="ROT67479.1"/>
    <property type="molecule type" value="Genomic_DNA"/>
</dbReference>
<name>A0A423STG7_PENVA</name>
<comment type="caution">
    <text evidence="3">The sequence shown here is derived from an EMBL/GenBank/DDBJ whole genome shotgun (WGS) entry which is preliminary data.</text>
</comment>
<gene>
    <name evidence="3" type="ORF">C7M84_014417</name>
</gene>
<organism evidence="3 4">
    <name type="scientific">Penaeus vannamei</name>
    <name type="common">Whiteleg shrimp</name>
    <name type="synonym">Litopenaeus vannamei</name>
    <dbReference type="NCBI Taxonomy" id="6689"/>
    <lineage>
        <taxon>Eukaryota</taxon>
        <taxon>Metazoa</taxon>
        <taxon>Ecdysozoa</taxon>
        <taxon>Arthropoda</taxon>
        <taxon>Crustacea</taxon>
        <taxon>Multicrustacea</taxon>
        <taxon>Malacostraca</taxon>
        <taxon>Eumalacostraca</taxon>
        <taxon>Eucarida</taxon>
        <taxon>Decapoda</taxon>
        <taxon>Dendrobranchiata</taxon>
        <taxon>Penaeoidea</taxon>
        <taxon>Penaeidae</taxon>
        <taxon>Penaeus</taxon>
    </lineage>
</organism>
<reference evidence="3 4" key="1">
    <citation type="submission" date="2018-04" db="EMBL/GenBank/DDBJ databases">
        <authorList>
            <person name="Zhang X."/>
            <person name="Yuan J."/>
            <person name="Li F."/>
            <person name="Xiang J."/>
        </authorList>
    </citation>
    <scope>NUCLEOTIDE SEQUENCE [LARGE SCALE GENOMIC DNA]</scope>
    <source>
        <tissue evidence="3">Muscle</tissue>
    </source>
</reference>
<protein>
    <submittedName>
        <fullName evidence="3">Uncharacterized protein</fullName>
    </submittedName>
</protein>
<evidence type="ECO:0000256" key="1">
    <source>
        <dbReference type="SAM" id="MobiDB-lite"/>
    </source>
</evidence>
<feature type="signal peptide" evidence="2">
    <location>
        <begin position="1"/>
        <end position="15"/>
    </location>
</feature>